<evidence type="ECO:0000259" key="1">
    <source>
        <dbReference type="Pfam" id="PF04168"/>
    </source>
</evidence>
<name>A0A5R8KJQ9_9BACT</name>
<protein>
    <submittedName>
        <fullName evidence="2">Alpha-E domain-containing protein</fullName>
    </submittedName>
</protein>
<dbReference type="EMBL" id="VAUV01000002">
    <property type="protein sequence ID" value="TLD72490.1"/>
    <property type="molecule type" value="Genomic_DNA"/>
</dbReference>
<dbReference type="PANTHER" id="PTHR34595">
    <property type="entry name" value="BLR5612 PROTEIN"/>
    <property type="match status" value="1"/>
</dbReference>
<organism evidence="2 3">
    <name type="scientific">Phragmitibacter flavus</name>
    <dbReference type="NCBI Taxonomy" id="2576071"/>
    <lineage>
        <taxon>Bacteria</taxon>
        <taxon>Pseudomonadati</taxon>
        <taxon>Verrucomicrobiota</taxon>
        <taxon>Verrucomicrobiia</taxon>
        <taxon>Verrucomicrobiales</taxon>
        <taxon>Verrucomicrobiaceae</taxon>
        <taxon>Phragmitibacter</taxon>
    </lineage>
</organism>
<accession>A0A5R8KJQ9</accession>
<comment type="caution">
    <text evidence="2">The sequence shown here is derived from an EMBL/GenBank/DDBJ whole genome shotgun (WGS) entry which is preliminary data.</text>
</comment>
<dbReference type="InterPro" id="IPR007296">
    <property type="entry name" value="DUF403"/>
</dbReference>
<evidence type="ECO:0000313" key="3">
    <source>
        <dbReference type="Proteomes" id="UP000306196"/>
    </source>
</evidence>
<keyword evidence="3" id="KW-1185">Reference proteome</keyword>
<dbReference type="OrthoDB" id="9803532at2"/>
<proteinExistence type="predicted"/>
<dbReference type="PANTHER" id="PTHR34595:SF7">
    <property type="entry name" value="SLL1039 PROTEIN"/>
    <property type="match status" value="1"/>
</dbReference>
<dbReference type="Pfam" id="PF04168">
    <property type="entry name" value="Alpha-E"/>
    <property type="match status" value="1"/>
</dbReference>
<dbReference type="InterPro" id="IPR051680">
    <property type="entry name" value="ATP-dep_Glu-Cys_Ligase-2"/>
</dbReference>
<reference evidence="2 3" key="1">
    <citation type="submission" date="2019-05" db="EMBL/GenBank/DDBJ databases">
        <title>Verrucobacter flavum gen. nov., sp. nov. a new member of the family Verrucomicrobiaceae.</title>
        <authorList>
            <person name="Szuroczki S."/>
            <person name="Abbaszade G."/>
            <person name="Szabo A."/>
            <person name="Felfoldi T."/>
            <person name="Schumann P."/>
            <person name="Boka K."/>
            <person name="Keki Z."/>
            <person name="Toumi M."/>
            <person name="Toth E."/>
        </authorList>
    </citation>
    <scope>NUCLEOTIDE SEQUENCE [LARGE SCALE GENOMIC DNA]</scope>
    <source>
        <strain evidence="2 3">MG-N-17</strain>
    </source>
</reference>
<sequence>MLSRVANSLYWMSRYIERAENIARLLDVNLQLMLDFVNLDDQQLKEHWLPILRSAGDEELFFKHHDQANSTTVTEFMTFSEENPNSVLSCIFSARENARQVRDQISGEMFETLNEAYLFLKSKNARAVWNSGAHEFYEQIKKYSHLFQGLTDATFSRVDGYEFIQFGKFLERADKTSRILDIKYHILLPSVFDVGGAVDAAQWQALLRSASAMEAYRRFHPADVTPAKVAEFLILSDTFPRSIRYCVNRVDHYHHLLAETQSDEYYSQEGEDFGKLVADLRTLTIKQILSSGLHEFMQRVQSDLDHIDDFIYQTFMYHPPIDLEAEIRLHQQEMQQQQKKSA</sequence>
<gene>
    <name evidence="2" type="ORF">FEM03_02770</name>
</gene>
<feature type="domain" description="DUF403" evidence="1">
    <location>
        <begin position="1"/>
        <end position="316"/>
    </location>
</feature>
<dbReference type="Proteomes" id="UP000306196">
    <property type="component" value="Unassembled WGS sequence"/>
</dbReference>
<dbReference type="AlphaFoldDB" id="A0A5R8KJQ9"/>
<evidence type="ECO:0000313" key="2">
    <source>
        <dbReference type="EMBL" id="TLD72490.1"/>
    </source>
</evidence>